<sequence length="175" mass="19963">MPQNINLLPQSRTLNTQVALTATRLTRLTIVVFISFLIFGGLSIGFLFLGTNDLQKVQEQNDNLKLNIKSLQEAEQNLILVRDRVGKIKTIISERSFEDKLAKIQNLMKRLPVGQEPKTLEIDITRSRVSLNFETSESLANFLRVLIENDDYGQIELNTLQFDINGEYEVELVLV</sequence>
<dbReference type="EMBL" id="MGHF01000006">
    <property type="protein sequence ID" value="OGM64464.1"/>
    <property type="molecule type" value="Genomic_DNA"/>
</dbReference>
<organism evidence="2 3">
    <name type="scientific">Candidatus Woesebacteria bacterium RIFCSPLOWO2_01_FULL_39_21</name>
    <dbReference type="NCBI Taxonomy" id="1802519"/>
    <lineage>
        <taxon>Bacteria</taxon>
        <taxon>Candidatus Woeseibacteriota</taxon>
    </lineage>
</organism>
<dbReference type="Proteomes" id="UP000177082">
    <property type="component" value="Unassembled WGS sequence"/>
</dbReference>
<dbReference type="AlphaFoldDB" id="A0A1F8BK75"/>
<protein>
    <submittedName>
        <fullName evidence="2">Uncharacterized protein</fullName>
    </submittedName>
</protein>
<evidence type="ECO:0000313" key="3">
    <source>
        <dbReference type="Proteomes" id="UP000177082"/>
    </source>
</evidence>
<reference evidence="2 3" key="1">
    <citation type="journal article" date="2016" name="Nat. Commun.">
        <title>Thousands of microbial genomes shed light on interconnected biogeochemical processes in an aquifer system.</title>
        <authorList>
            <person name="Anantharaman K."/>
            <person name="Brown C.T."/>
            <person name="Hug L.A."/>
            <person name="Sharon I."/>
            <person name="Castelle C.J."/>
            <person name="Probst A.J."/>
            <person name="Thomas B.C."/>
            <person name="Singh A."/>
            <person name="Wilkins M.J."/>
            <person name="Karaoz U."/>
            <person name="Brodie E.L."/>
            <person name="Williams K.H."/>
            <person name="Hubbard S.S."/>
            <person name="Banfield J.F."/>
        </authorList>
    </citation>
    <scope>NUCLEOTIDE SEQUENCE [LARGE SCALE GENOMIC DNA]</scope>
</reference>
<accession>A0A1F8BK75</accession>
<evidence type="ECO:0000313" key="2">
    <source>
        <dbReference type="EMBL" id="OGM64464.1"/>
    </source>
</evidence>
<proteinExistence type="predicted"/>
<comment type="caution">
    <text evidence="2">The sequence shown here is derived from an EMBL/GenBank/DDBJ whole genome shotgun (WGS) entry which is preliminary data.</text>
</comment>
<evidence type="ECO:0000256" key="1">
    <source>
        <dbReference type="SAM" id="Phobius"/>
    </source>
</evidence>
<keyword evidence="1" id="KW-0472">Membrane</keyword>
<feature type="transmembrane region" description="Helical" evidence="1">
    <location>
        <begin position="28"/>
        <end position="49"/>
    </location>
</feature>
<dbReference type="STRING" id="1802519.A2961_04370"/>
<name>A0A1F8BK75_9BACT</name>
<keyword evidence="1" id="KW-0812">Transmembrane</keyword>
<gene>
    <name evidence="2" type="ORF">A2961_04370</name>
</gene>
<keyword evidence="1" id="KW-1133">Transmembrane helix</keyword>